<gene>
    <name evidence="2" type="ORF">B6S12_01115</name>
</gene>
<feature type="transmembrane region" description="Helical" evidence="1">
    <location>
        <begin position="110"/>
        <end position="135"/>
    </location>
</feature>
<dbReference type="AlphaFoldDB" id="A0A2W6MWM4"/>
<feature type="transmembrane region" description="Helical" evidence="1">
    <location>
        <begin position="141"/>
        <end position="159"/>
    </location>
</feature>
<proteinExistence type="predicted"/>
<name>A0A2W6MWM4_9HELI</name>
<keyword evidence="1" id="KW-0812">Transmembrane</keyword>
<comment type="caution">
    <text evidence="2">The sequence shown here is derived from an EMBL/GenBank/DDBJ whole genome shotgun (WGS) entry which is preliminary data.</text>
</comment>
<dbReference type="Proteomes" id="UP000249746">
    <property type="component" value="Unassembled WGS sequence"/>
</dbReference>
<evidence type="ECO:0000313" key="3">
    <source>
        <dbReference type="Proteomes" id="UP000249746"/>
    </source>
</evidence>
<dbReference type="RefSeq" id="WP_111228982.1">
    <property type="nucleotide sequence ID" value="NZ_NBIU01000002.1"/>
</dbReference>
<evidence type="ECO:0008006" key="4">
    <source>
        <dbReference type="Google" id="ProtNLM"/>
    </source>
</evidence>
<dbReference type="OrthoDB" id="5597362at2"/>
<protein>
    <recommendedName>
        <fullName evidence="4">DUF829 domain-containing protein</fullName>
    </recommendedName>
</protein>
<keyword evidence="1" id="KW-1133">Transmembrane helix</keyword>
<feature type="transmembrane region" description="Helical" evidence="1">
    <location>
        <begin position="220"/>
        <end position="240"/>
    </location>
</feature>
<reference evidence="2 3" key="1">
    <citation type="submission" date="2017-03" db="EMBL/GenBank/DDBJ databases">
        <title>Genomic and clinical evidence uncovers the enterohepatic species Helicobacter valdiviensis as a potential human intestinal pathogen.</title>
        <authorList>
            <person name="Fresia P."/>
            <person name="Jara R."/>
            <person name="Sierra R."/>
            <person name="Ferres I."/>
            <person name="Greif G."/>
            <person name="Iraola G."/>
            <person name="Collado L."/>
        </authorList>
    </citation>
    <scope>NUCLEOTIDE SEQUENCE [LARGE SCALE GENOMIC DNA]</scope>
    <source>
        <strain evidence="2 3">WBE14</strain>
    </source>
</reference>
<organism evidence="2 3">
    <name type="scientific">Helicobacter valdiviensis</name>
    <dbReference type="NCBI Taxonomy" id="1458358"/>
    <lineage>
        <taxon>Bacteria</taxon>
        <taxon>Pseudomonadati</taxon>
        <taxon>Campylobacterota</taxon>
        <taxon>Epsilonproteobacteria</taxon>
        <taxon>Campylobacterales</taxon>
        <taxon>Helicobacteraceae</taxon>
        <taxon>Helicobacter</taxon>
    </lineage>
</organism>
<evidence type="ECO:0000313" key="2">
    <source>
        <dbReference type="EMBL" id="PZT48925.1"/>
    </source>
</evidence>
<dbReference type="EMBL" id="NBIU01000002">
    <property type="protein sequence ID" value="PZT48925.1"/>
    <property type="molecule type" value="Genomic_DNA"/>
</dbReference>
<sequence>MQRDVFYIAGYDPRGRRHYYTLLKENLLKQNKINGLNLEISPLQKGELSFCEITHKSAKTHYYFLEWDSIIRAHWARGSLQYLQEFLYFLRVYVFSSLFMKFARASKTQLIAGLYPVIYFTFMQFFGIFLVLVGWKILAGFGNFLLALGVIFGIVFFKFWNDFVIFCGKKLAVFWLSNIYVFCAKFAKGKIPQLNAKENEFAQKIVKILELNHQNKNYEMLIASHSVGTILSIGVVARVIELAKKKNLNLKNLKLVTLGECIPLASFQKENEAFIAKLASIIEEKLIWIDITSPIDGACFPLLDFVTIAGIQKEKFPHFKNARFFTLFSKETYAKIRKNRYLAHFLYLYANEILGEYDYFALIGSCEFLENKFKE</sequence>
<keyword evidence="3" id="KW-1185">Reference proteome</keyword>
<keyword evidence="1" id="KW-0472">Membrane</keyword>
<accession>A0A2W6MWM4</accession>
<evidence type="ECO:0000256" key="1">
    <source>
        <dbReference type="SAM" id="Phobius"/>
    </source>
</evidence>